<name>A0A1K1S2C8_9BACT</name>
<dbReference type="Gene3D" id="1.10.10.60">
    <property type="entry name" value="Homeodomain-like"/>
    <property type="match status" value="1"/>
</dbReference>
<accession>A0A1K1S2C8</accession>
<dbReference type="EMBL" id="FPIZ01000016">
    <property type="protein sequence ID" value="SFW78507.1"/>
    <property type="molecule type" value="Genomic_DNA"/>
</dbReference>
<organism evidence="2 3">
    <name type="scientific">Chitinophaga sancti</name>
    <dbReference type="NCBI Taxonomy" id="1004"/>
    <lineage>
        <taxon>Bacteria</taxon>
        <taxon>Pseudomonadati</taxon>
        <taxon>Bacteroidota</taxon>
        <taxon>Chitinophagia</taxon>
        <taxon>Chitinophagales</taxon>
        <taxon>Chitinophagaceae</taxon>
        <taxon>Chitinophaga</taxon>
    </lineage>
</organism>
<proteinExistence type="predicted"/>
<sequence>MHSTLYNVNKSLPLERTIFKYSSPADIPIEYQALLLPDAGVYFRQDAECDMLSQHLLLGPFSVWLHDVLAKDNILIRSYTPVPVFTLQFMFEDSLAVPKAGYTLDERECSGFYLFPGQLHRIPMAAEKKVFSFHINIQPVVLAELVKKYPQLDVMMHGVHPRVSTRINSRPYHVNGVCDKLIQQVMTCKYGGQAGLHFRQRCVTDILLNFANQHADALQPFVYTSMLNADSYHNLFNYLSDHPHKDHSLPYLAYMYNIPLEEIDHGFRQHFAISIGEYVNMVKMMMVWHLVVEGRSKMEDIVKVTGFKGVEEMRGRLEEWYGWDVFLK</sequence>
<evidence type="ECO:0000313" key="3">
    <source>
        <dbReference type="Proteomes" id="UP000183788"/>
    </source>
</evidence>
<evidence type="ECO:0000313" key="2">
    <source>
        <dbReference type="EMBL" id="SFW78507.1"/>
    </source>
</evidence>
<dbReference type="PROSITE" id="PS01124">
    <property type="entry name" value="HTH_ARAC_FAMILY_2"/>
    <property type="match status" value="1"/>
</dbReference>
<evidence type="ECO:0000259" key="1">
    <source>
        <dbReference type="PROSITE" id="PS01124"/>
    </source>
</evidence>
<reference evidence="2 3" key="1">
    <citation type="submission" date="2016-11" db="EMBL/GenBank/DDBJ databases">
        <authorList>
            <person name="Jaros S."/>
            <person name="Januszkiewicz K."/>
            <person name="Wedrychowicz H."/>
        </authorList>
    </citation>
    <scope>NUCLEOTIDE SEQUENCE [LARGE SCALE GENOMIC DNA]</scope>
    <source>
        <strain evidence="2 3">DSM 784</strain>
    </source>
</reference>
<dbReference type="InterPro" id="IPR018060">
    <property type="entry name" value="HTH_AraC"/>
</dbReference>
<dbReference type="Proteomes" id="UP000183788">
    <property type="component" value="Unassembled WGS sequence"/>
</dbReference>
<dbReference type="GO" id="GO:0043565">
    <property type="term" value="F:sequence-specific DNA binding"/>
    <property type="evidence" value="ECO:0007669"/>
    <property type="project" value="InterPro"/>
</dbReference>
<dbReference type="GO" id="GO:0003700">
    <property type="term" value="F:DNA-binding transcription factor activity"/>
    <property type="evidence" value="ECO:0007669"/>
    <property type="project" value="InterPro"/>
</dbReference>
<feature type="domain" description="HTH araC/xylS-type" evidence="1">
    <location>
        <begin position="233"/>
        <end position="322"/>
    </location>
</feature>
<protein>
    <recommendedName>
        <fullName evidence="1">HTH araC/xylS-type domain-containing protein</fullName>
    </recommendedName>
</protein>
<gene>
    <name evidence="2" type="ORF">SAMN05661012_04662</name>
</gene>
<dbReference type="STRING" id="1004.SAMN05661012_04662"/>
<dbReference type="AlphaFoldDB" id="A0A1K1S2C8"/>